<feature type="region of interest" description="NMP" evidence="7">
    <location>
        <begin position="30"/>
        <end position="59"/>
    </location>
</feature>
<dbReference type="NCBIfam" id="NF011100">
    <property type="entry name" value="PRK14527.1"/>
    <property type="match status" value="1"/>
</dbReference>
<dbReference type="InterPro" id="IPR027417">
    <property type="entry name" value="P-loop_NTPase"/>
</dbReference>
<dbReference type="EMBL" id="CP071446">
    <property type="protein sequence ID" value="QTA38702.1"/>
    <property type="molecule type" value="Genomic_DNA"/>
</dbReference>
<proteinExistence type="inferred from homology"/>
<feature type="binding site" evidence="7">
    <location>
        <begin position="57"/>
        <end position="59"/>
    </location>
    <ligand>
        <name>AMP</name>
        <dbReference type="ChEBI" id="CHEBI:456215"/>
    </ligand>
</feature>
<feature type="binding site" evidence="7">
    <location>
        <begin position="136"/>
        <end position="137"/>
    </location>
    <ligand>
        <name>ATP</name>
        <dbReference type="ChEBI" id="CHEBI:30616"/>
    </ligand>
</feature>
<feature type="binding site" evidence="7">
    <location>
        <position position="199"/>
    </location>
    <ligand>
        <name>ATP</name>
        <dbReference type="ChEBI" id="CHEBI:30616"/>
    </ligand>
</feature>
<evidence type="ECO:0000256" key="8">
    <source>
        <dbReference type="RuleBase" id="RU003330"/>
    </source>
</evidence>
<feature type="binding site" evidence="7">
    <location>
        <position position="171"/>
    </location>
    <ligand>
        <name>AMP</name>
        <dbReference type="ChEBI" id="CHEBI:456215"/>
    </ligand>
</feature>
<keyword evidence="5 7" id="KW-0547">Nucleotide-binding</keyword>
<keyword evidence="7" id="KW-0862">Zinc</keyword>
<comment type="similarity">
    <text evidence="7 8">Belongs to the adenylate kinase family.</text>
</comment>
<dbReference type="CDD" id="cd01428">
    <property type="entry name" value="ADK"/>
    <property type="match status" value="1"/>
</dbReference>
<comment type="pathway">
    <text evidence="7">Purine metabolism; AMP biosynthesis via salvage pathway; AMP from ADP: step 1/1.</text>
</comment>
<evidence type="ECO:0000256" key="5">
    <source>
        <dbReference type="ARBA" id="ARBA00022741"/>
    </source>
</evidence>
<feature type="binding site" evidence="7">
    <location>
        <position position="150"/>
    </location>
    <ligand>
        <name>Zn(2+)</name>
        <dbReference type="ChEBI" id="CHEBI:29105"/>
        <note>structural</note>
    </ligand>
</feature>
<comment type="function">
    <text evidence="7">Catalyzes the reversible transfer of the terminal phosphate group between ATP and AMP. Plays an important role in cellular energy homeostasis and in adenine nucleotide metabolism.</text>
</comment>
<gene>
    <name evidence="7" type="primary">adk</name>
    <name evidence="11" type="ORF">JYK00_04120</name>
</gene>
<dbReference type="InterPro" id="IPR006259">
    <property type="entry name" value="Adenyl_kin_sub"/>
</dbReference>
<feature type="binding site" evidence="7">
    <location>
        <begin position="85"/>
        <end position="88"/>
    </location>
    <ligand>
        <name>AMP</name>
        <dbReference type="ChEBI" id="CHEBI:456215"/>
    </ligand>
</feature>
<feature type="binding site" evidence="7">
    <location>
        <position position="127"/>
    </location>
    <ligand>
        <name>ATP</name>
        <dbReference type="ChEBI" id="CHEBI:30616"/>
    </ligand>
</feature>
<evidence type="ECO:0000259" key="10">
    <source>
        <dbReference type="Pfam" id="PF05191"/>
    </source>
</evidence>
<dbReference type="PANTHER" id="PTHR23359">
    <property type="entry name" value="NUCLEOTIDE KINASE"/>
    <property type="match status" value="1"/>
</dbReference>
<dbReference type="NCBIfam" id="NF001380">
    <property type="entry name" value="PRK00279.1-2"/>
    <property type="match status" value="1"/>
</dbReference>
<evidence type="ECO:0000256" key="1">
    <source>
        <dbReference type="ARBA" id="ARBA00022490"/>
    </source>
</evidence>
<feature type="binding site" evidence="7">
    <location>
        <position position="153"/>
    </location>
    <ligand>
        <name>Zn(2+)</name>
        <dbReference type="ChEBI" id="CHEBI:29105"/>
        <note>structural</note>
    </ligand>
</feature>
<evidence type="ECO:0000256" key="2">
    <source>
        <dbReference type="ARBA" id="ARBA00022679"/>
    </source>
</evidence>
<dbReference type="InterPro" id="IPR000850">
    <property type="entry name" value="Adenylat/UMP-CMP_kin"/>
</dbReference>
<keyword evidence="1 7" id="KW-0963">Cytoplasm</keyword>
<dbReference type="PRINTS" id="PR00094">
    <property type="entry name" value="ADENYLTKNASE"/>
</dbReference>
<keyword evidence="4 7" id="KW-0545">Nucleotide biosynthesis</keyword>
<keyword evidence="12" id="KW-1185">Reference proteome</keyword>
<dbReference type="Pfam" id="PF05191">
    <property type="entry name" value="ADK_lid"/>
    <property type="match status" value="1"/>
</dbReference>
<feature type="binding site" evidence="7">
    <location>
        <position position="160"/>
    </location>
    <ligand>
        <name>AMP</name>
        <dbReference type="ChEBI" id="CHEBI:456215"/>
    </ligand>
</feature>
<dbReference type="NCBIfam" id="NF001381">
    <property type="entry name" value="PRK00279.1-3"/>
    <property type="match status" value="1"/>
</dbReference>
<feature type="binding site" evidence="7">
    <location>
        <position position="130"/>
    </location>
    <ligand>
        <name>Zn(2+)</name>
        <dbReference type="ChEBI" id="CHEBI:29105"/>
        <note>structural</note>
    </ligand>
</feature>
<dbReference type="EC" id="2.7.4.3" evidence="7 9"/>
<keyword evidence="2 7" id="KW-0808">Transferase</keyword>
<name>A0ABX7SAD6_9BACT</name>
<keyword evidence="6 7" id="KW-0418">Kinase</keyword>
<evidence type="ECO:0000256" key="6">
    <source>
        <dbReference type="ARBA" id="ARBA00022777"/>
    </source>
</evidence>
<feature type="binding site" evidence="7">
    <location>
        <position position="133"/>
    </location>
    <ligand>
        <name>Zn(2+)</name>
        <dbReference type="ChEBI" id="CHEBI:29105"/>
        <note>structural</note>
    </ligand>
</feature>
<comment type="subcellular location">
    <subcellularLocation>
        <location evidence="7 9">Cytoplasm</location>
    </subcellularLocation>
</comment>
<dbReference type="InterPro" id="IPR033690">
    <property type="entry name" value="Adenylat_kinase_CS"/>
</dbReference>
<dbReference type="Proteomes" id="UP000671862">
    <property type="component" value="Chromosome"/>
</dbReference>
<dbReference type="GO" id="GO:0004017">
    <property type="term" value="F:AMP kinase activity"/>
    <property type="evidence" value="ECO:0007669"/>
    <property type="project" value="UniProtKB-EC"/>
</dbReference>
<feature type="binding site" evidence="7">
    <location>
        <position position="92"/>
    </location>
    <ligand>
        <name>AMP</name>
        <dbReference type="ChEBI" id="CHEBI:456215"/>
    </ligand>
</feature>
<dbReference type="Pfam" id="PF00406">
    <property type="entry name" value="ADK"/>
    <property type="match status" value="1"/>
</dbReference>
<dbReference type="RefSeq" id="WP_207567419.1">
    <property type="nucleotide sequence ID" value="NZ_CP071446.1"/>
</dbReference>
<dbReference type="HAMAP" id="MF_00235">
    <property type="entry name" value="Adenylate_kinase_Adk"/>
    <property type="match status" value="1"/>
</dbReference>
<dbReference type="NCBIfam" id="NF011099">
    <property type="entry name" value="PRK14526.1"/>
    <property type="match status" value="1"/>
</dbReference>
<comment type="catalytic activity">
    <reaction evidence="7 9">
        <text>AMP + ATP = 2 ADP</text>
        <dbReference type="Rhea" id="RHEA:12973"/>
        <dbReference type="ChEBI" id="CHEBI:30616"/>
        <dbReference type="ChEBI" id="CHEBI:456215"/>
        <dbReference type="ChEBI" id="CHEBI:456216"/>
        <dbReference type="EC" id="2.7.4.3"/>
    </reaction>
</comment>
<dbReference type="Gene3D" id="3.40.50.300">
    <property type="entry name" value="P-loop containing nucleotide triphosphate hydrolases"/>
    <property type="match status" value="1"/>
</dbReference>
<accession>A0ABX7SAD6</accession>
<comment type="domain">
    <text evidence="7">Consists of three domains, a large central CORE domain and two small peripheral domains, NMPbind and LID, which undergo movements during catalysis. The LID domain closes over the site of phosphoryl transfer upon ATP binding. Assembling and dissambling the active center during each catalytic cycle provides an effective means to prevent ATP hydrolysis. Some bacteria have evolved a zinc-coordinating structure that stabilizes the LID domain.</text>
</comment>
<keyword evidence="7 9" id="KW-0067">ATP-binding</keyword>
<sequence length="214" mass="24209">MNIVFLGPPGAGKGTYAKKLVELLGIPHISTGDMFREAISSGSELGKKVEEIVNKGELVPDDLTNAIVKDRLSKADCRKGFILDGFPRTLAQAKALDEILKSLNKSIEYAMYFEVSENVVVERISNRRICSKCGKIYNLITLPPKRKDFCDECGGKLYQRDDDKEDVVRRRYKIYMENTAPVIEFYRNQNKLFTINGAEGVEVVIKEVLNIIRR</sequence>
<dbReference type="SUPFAM" id="SSF52540">
    <property type="entry name" value="P-loop containing nucleoside triphosphate hydrolases"/>
    <property type="match status" value="1"/>
</dbReference>
<feature type="domain" description="Adenylate kinase active site lid" evidence="10">
    <location>
        <begin position="127"/>
        <end position="162"/>
    </location>
</feature>
<keyword evidence="3 7" id="KW-0479">Metal-binding</keyword>
<evidence type="ECO:0000256" key="9">
    <source>
        <dbReference type="RuleBase" id="RU003331"/>
    </source>
</evidence>
<feature type="region of interest" description="LID" evidence="7">
    <location>
        <begin position="126"/>
        <end position="163"/>
    </location>
</feature>
<comment type="subunit">
    <text evidence="7 9">Monomer.</text>
</comment>
<protein>
    <recommendedName>
        <fullName evidence="7 9">Adenylate kinase</fullName>
        <shortName evidence="7">AK</shortName>
        <ecNumber evidence="7 9">2.7.4.3</ecNumber>
    </recommendedName>
    <alternativeName>
        <fullName evidence="7">ATP-AMP transphosphorylase</fullName>
    </alternativeName>
    <alternativeName>
        <fullName evidence="7">ATP:AMP phosphotransferase</fullName>
    </alternativeName>
    <alternativeName>
        <fullName evidence="7">Adenylate monophosphate kinase</fullName>
    </alternativeName>
</protein>
<reference evidence="11 12" key="1">
    <citation type="submission" date="2021-03" db="EMBL/GenBank/DDBJ databases">
        <title>Thermosipho ferrireducens sp.nov., an anaerobic thermophilic iron-reducing bacterium isolated from a deep-sea hydrothermal sulfide deposits.</title>
        <authorList>
            <person name="Zeng X."/>
            <person name="Chen Y."/>
            <person name="Shao Z."/>
        </authorList>
    </citation>
    <scope>NUCLEOTIDE SEQUENCE [LARGE SCALE GENOMIC DNA]</scope>
    <source>
        <strain evidence="11 12">JL129W03</strain>
    </source>
</reference>
<dbReference type="NCBIfam" id="TIGR01351">
    <property type="entry name" value="adk"/>
    <property type="match status" value="1"/>
</dbReference>
<feature type="binding site" evidence="7">
    <location>
        <position position="36"/>
    </location>
    <ligand>
        <name>AMP</name>
        <dbReference type="ChEBI" id="CHEBI:456215"/>
    </ligand>
</feature>
<evidence type="ECO:0000313" key="12">
    <source>
        <dbReference type="Proteomes" id="UP000671862"/>
    </source>
</evidence>
<evidence type="ECO:0000256" key="7">
    <source>
        <dbReference type="HAMAP-Rule" id="MF_00235"/>
    </source>
</evidence>
<organism evidence="11 12">
    <name type="scientific">Thermosipho ferrireducens</name>
    <dbReference type="NCBI Taxonomy" id="2571116"/>
    <lineage>
        <taxon>Bacteria</taxon>
        <taxon>Thermotogati</taxon>
        <taxon>Thermotogota</taxon>
        <taxon>Thermotogae</taxon>
        <taxon>Thermotogales</taxon>
        <taxon>Fervidobacteriaceae</taxon>
        <taxon>Thermosipho</taxon>
    </lineage>
</organism>
<evidence type="ECO:0000256" key="3">
    <source>
        <dbReference type="ARBA" id="ARBA00022723"/>
    </source>
</evidence>
<dbReference type="NCBIfam" id="NF001386">
    <property type="entry name" value="PRK00279.2-4"/>
    <property type="match status" value="1"/>
</dbReference>
<dbReference type="InterPro" id="IPR007862">
    <property type="entry name" value="Adenylate_kinase_lid-dom"/>
</dbReference>
<evidence type="ECO:0000256" key="4">
    <source>
        <dbReference type="ARBA" id="ARBA00022727"/>
    </source>
</evidence>
<feature type="binding site" evidence="7">
    <location>
        <begin position="10"/>
        <end position="15"/>
    </location>
    <ligand>
        <name>ATP</name>
        <dbReference type="ChEBI" id="CHEBI:30616"/>
    </ligand>
</feature>
<dbReference type="PROSITE" id="PS00113">
    <property type="entry name" value="ADENYLATE_KINASE"/>
    <property type="match status" value="1"/>
</dbReference>
<evidence type="ECO:0000313" key="11">
    <source>
        <dbReference type="EMBL" id="QTA38702.1"/>
    </source>
</evidence>
<feature type="binding site" evidence="7">
    <location>
        <position position="31"/>
    </location>
    <ligand>
        <name>AMP</name>
        <dbReference type="ChEBI" id="CHEBI:456215"/>
    </ligand>
</feature>